<evidence type="ECO:0000256" key="3">
    <source>
        <dbReference type="SAM" id="Phobius"/>
    </source>
</evidence>
<dbReference type="PROSITE" id="PS50887">
    <property type="entry name" value="GGDEF"/>
    <property type="match status" value="1"/>
</dbReference>
<dbReference type="CDD" id="cd01949">
    <property type="entry name" value="GGDEF"/>
    <property type="match status" value="1"/>
</dbReference>
<feature type="transmembrane region" description="Helical" evidence="3">
    <location>
        <begin position="47"/>
        <end position="67"/>
    </location>
</feature>
<dbReference type="SMART" id="SM00267">
    <property type="entry name" value="GGDEF"/>
    <property type="match status" value="1"/>
</dbReference>
<dbReference type="GO" id="GO:1902201">
    <property type="term" value="P:negative regulation of bacterial-type flagellum-dependent cell motility"/>
    <property type="evidence" value="ECO:0007669"/>
    <property type="project" value="TreeGrafter"/>
</dbReference>
<dbReference type="InterPro" id="IPR000160">
    <property type="entry name" value="GGDEF_dom"/>
</dbReference>
<protein>
    <recommendedName>
        <fullName evidence="1">diguanylate cyclase</fullName>
        <ecNumber evidence="1">2.7.7.65</ecNumber>
    </recommendedName>
</protein>
<feature type="transmembrane region" description="Helical" evidence="3">
    <location>
        <begin position="177"/>
        <end position="194"/>
    </location>
</feature>
<comment type="caution">
    <text evidence="5">The sequence shown here is derived from an EMBL/GenBank/DDBJ whole genome shotgun (WGS) entry which is preliminary data.</text>
</comment>
<keyword evidence="3" id="KW-0812">Transmembrane</keyword>
<dbReference type="Pfam" id="PF00990">
    <property type="entry name" value="GGDEF"/>
    <property type="match status" value="1"/>
</dbReference>
<reference evidence="5 6" key="1">
    <citation type="submission" date="2016-10" db="EMBL/GenBank/DDBJ databases">
        <title>Alkaliphiles isolated from bioreactors.</title>
        <authorList>
            <person name="Salah Z."/>
            <person name="Rout S.P."/>
            <person name="Humphreys P.N."/>
        </authorList>
    </citation>
    <scope>NUCLEOTIDE SEQUENCE [LARGE SCALE GENOMIC DNA]</scope>
    <source>
        <strain evidence="5 6">ZS02</strain>
    </source>
</reference>
<feature type="transmembrane region" description="Helical" evidence="3">
    <location>
        <begin position="206"/>
        <end position="228"/>
    </location>
</feature>
<dbReference type="EMBL" id="MTHD01000002">
    <property type="protein sequence ID" value="OMG54881.1"/>
    <property type="molecule type" value="Genomic_DNA"/>
</dbReference>
<accession>A0A1R1I809</accession>
<evidence type="ECO:0000256" key="2">
    <source>
        <dbReference type="ARBA" id="ARBA00034247"/>
    </source>
</evidence>
<dbReference type="PANTHER" id="PTHR45138:SF9">
    <property type="entry name" value="DIGUANYLATE CYCLASE DGCM-RELATED"/>
    <property type="match status" value="1"/>
</dbReference>
<dbReference type="AlphaFoldDB" id="A0A1R1I809"/>
<comment type="catalytic activity">
    <reaction evidence="2">
        <text>2 GTP = 3',3'-c-di-GMP + 2 diphosphate</text>
        <dbReference type="Rhea" id="RHEA:24898"/>
        <dbReference type="ChEBI" id="CHEBI:33019"/>
        <dbReference type="ChEBI" id="CHEBI:37565"/>
        <dbReference type="ChEBI" id="CHEBI:58805"/>
        <dbReference type="EC" id="2.7.7.65"/>
    </reaction>
</comment>
<feature type="transmembrane region" description="Helical" evidence="3">
    <location>
        <begin position="234"/>
        <end position="252"/>
    </location>
</feature>
<dbReference type="OrthoDB" id="9813903at2"/>
<keyword evidence="3" id="KW-1133">Transmembrane helix</keyword>
<dbReference type="RefSeq" id="WP_076093362.1">
    <property type="nucleotide sequence ID" value="NZ_MTHD01000002.1"/>
</dbReference>
<gene>
    <name evidence="5" type="ORF">BJN45_06850</name>
</gene>
<name>A0A1R1I809_9RHOO</name>
<sequence>MEHLPAGLDKLTRVYVRLLHVLFALSPSVAIWYLAQYQDPALRYESHAFHEIAIGVAILASLFVTWITWRCYRDAGDPMLRWLTLGFLGFAIVYAPHGLFTGHAHDHPMLFLLYGPASRLILNACLLLAVLQHGRPADNPEKRGSKRFWLGWLAIFLVIDVAVGLLALSPIADRPELRLGLEWIAFFLALAGLLRMRRHGTDLPLLAIYSLSLAMFAQSSLAFIIAGAWNHQWWLAHAISASGFLLLSYGVIRAFQTTRSFSTVYSQEVIMRQLENANEQLTLMATTDSLTGVANRRHFLDRAGEELARCQRSETPLCLVLLDIDHFKLVNDNHGHQAGDAVLRQLARSIDDMLRGSDVFGRLGGEEFAILLPDTGMSEAIAIAERVRRQISEREMRHGDLCLRITISLGIADFPADGERVDALYAEADRRLYAAKEGGRNRVSPAV</sequence>
<dbReference type="Gene3D" id="3.30.70.270">
    <property type="match status" value="1"/>
</dbReference>
<dbReference type="PANTHER" id="PTHR45138">
    <property type="entry name" value="REGULATORY COMPONENTS OF SENSORY TRANSDUCTION SYSTEM"/>
    <property type="match status" value="1"/>
</dbReference>
<dbReference type="STRING" id="418702.BJN45_06850"/>
<dbReference type="NCBIfam" id="TIGR00254">
    <property type="entry name" value="GGDEF"/>
    <property type="match status" value="1"/>
</dbReference>
<dbReference type="GO" id="GO:0005886">
    <property type="term" value="C:plasma membrane"/>
    <property type="evidence" value="ECO:0007669"/>
    <property type="project" value="TreeGrafter"/>
</dbReference>
<feature type="transmembrane region" description="Helical" evidence="3">
    <location>
        <begin position="14"/>
        <end position="35"/>
    </location>
</feature>
<evidence type="ECO:0000256" key="1">
    <source>
        <dbReference type="ARBA" id="ARBA00012528"/>
    </source>
</evidence>
<feature type="transmembrane region" description="Helical" evidence="3">
    <location>
        <begin position="79"/>
        <end position="97"/>
    </location>
</feature>
<proteinExistence type="predicted"/>
<feature type="domain" description="GGDEF" evidence="4">
    <location>
        <begin position="315"/>
        <end position="447"/>
    </location>
</feature>
<dbReference type="InterPro" id="IPR050469">
    <property type="entry name" value="Diguanylate_Cyclase"/>
</dbReference>
<evidence type="ECO:0000313" key="6">
    <source>
        <dbReference type="Proteomes" id="UP000187526"/>
    </source>
</evidence>
<keyword evidence="3" id="KW-0472">Membrane</keyword>
<dbReference type="InterPro" id="IPR043128">
    <property type="entry name" value="Rev_trsase/Diguanyl_cyclase"/>
</dbReference>
<dbReference type="InterPro" id="IPR029787">
    <property type="entry name" value="Nucleotide_cyclase"/>
</dbReference>
<dbReference type="FunFam" id="3.30.70.270:FF:000001">
    <property type="entry name" value="Diguanylate cyclase domain protein"/>
    <property type="match status" value="1"/>
</dbReference>
<dbReference type="SUPFAM" id="SSF55073">
    <property type="entry name" value="Nucleotide cyclase"/>
    <property type="match status" value="1"/>
</dbReference>
<dbReference type="GO" id="GO:0052621">
    <property type="term" value="F:diguanylate cyclase activity"/>
    <property type="evidence" value="ECO:0007669"/>
    <property type="project" value="UniProtKB-EC"/>
</dbReference>
<feature type="transmembrane region" description="Helical" evidence="3">
    <location>
        <begin position="109"/>
        <end position="131"/>
    </location>
</feature>
<dbReference type="EC" id="2.7.7.65" evidence="1"/>
<organism evidence="5 6">
    <name type="scientific">Azonexus hydrophilus</name>
    <dbReference type="NCBI Taxonomy" id="418702"/>
    <lineage>
        <taxon>Bacteria</taxon>
        <taxon>Pseudomonadati</taxon>
        <taxon>Pseudomonadota</taxon>
        <taxon>Betaproteobacteria</taxon>
        <taxon>Rhodocyclales</taxon>
        <taxon>Azonexaceae</taxon>
        <taxon>Azonexus</taxon>
    </lineage>
</organism>
<dbReference type="GO" id="GO:0043709">
    <property type="term" value="P:cell adhesion involved in single-species biofilm formation"/>
    <property type="evidence" value="ECO:0007669"/>
    <property type="project" value="TreeGrafter"/>
</dbReference>
<evidence type="ECO:0000313" key="5">
    <source>
        <dbReference type="EMBL" id="OMG54881.1"/>
    </source>
</evidence>
<evidence type="ECO:0000259" key="4">
    <source>
        <dbReference type="PROSITE" id="PS50887"/>
    </source>
</evidence>
<feature type="transmembrane region" description="Helical" evidence="3">
    <location>
        <begin position="152"/>
        <end position="171"/>
    </location>
</feature>
<dbReference type="Proteomes" id="UP000187526">
    <property type="component" value="Unassembled WGS sequence"/>
</dbReference>
<keyword evidence="6" id="KW-1185">Reference proteome</keyword>